<keyword evidence="4" id="KW-1185">Reference proteome</keyword>
<dbReference type="AlphaFoldDB" id="A0A3N9P7I5"/>
<accession>A0A3N9P7I5</accession>
<dbReference type="EMBL" id="RQPI01000003">
    <property type="protein sequence ID" value="RQW12188.1"/>
    <property type="molecule type" value="Genomic_DNA"/>
</dbReference>
<dbReference type="InterPro" id="IPR041657">
    <property type="entry name" value="HTH_17"/>
</dbReference>
<dbReference type="PANTHER" id="PTHR38431">
    <property type="entry name" value="BLL2305 PROTEIN"/>
    <property type="match status" value="1"/>
</dbReference>
<dbReference type="OrthoDB" id="9805928at2"/>
<evidence type="ECO:0000313" key="3">
    <source>
        <dbReference type="EMBL" id="RQW12188.1"/>
    </source>
</evidence>
<dbReference type="InterPro" id="IPR024370">
    <property type="entry name" value="PBP_domain"/>
</dbReference>
<gene>
    <name evidence="3" type="ORF">EH198_07465</name>
</gene>
<dbReference type="GO" id="GO:0003677">
    <property type="term" value="F:DNA binding"/>
    <property type="evidence" value="ECO:0007669"/>
    <property type="project" value="InterPro"/>
</dbReference>
<feature type="domain" description="PBP" evidence="1">
    <location>
        <begin position="95"/>
        <end position="285"/>
    </location>
</feature>
<evidence type="ECO:0000313" key="4">
    <source>
        <dbReference type="Proteomes" id="UP000282529"/>
    </source>
</evidence>
<proteinExistence type="predicted"/>
<dbReference type="InterPro" id="IPR010093">
    <property type="entry name" value="SinI_DNA-bd"/>
</dbReference>
<evidence type="ECO:0000259" key="1">
    <source>
        <dbReference type="Pfam" id="PF12727"/>
    </source>
</evidence>
<dbReference type="Proteomes" id="UP000282529">
    <property type="component" value="Unassembled WGS sequence"/>
</dbReference>
<sequence length="312" mass="34490">MSDNTLSYSPEEVSKILKISKGTVYDLIKRGELPSYRIGKKLRVAPADLEAYTRPSNAAEKPQPAAPPVSMEKLIIDNHGLIICGQDIVLDVLATHMEKRTPAIRSLRSYVGSLDGLLSLYRGTANLAAAHLWDAETDEFNIPYVRRLLPGHRSVIVNLVFRNQGFYVAPGNPKNLRSWESLLEPGIVLANREKGSGTRIMLDEWLRSMNVDSHSIEGYAHEEPSHIAVASAVARGIADVGIGTEKAAQQVSDVDFIPLKKERYDLVFYREDMGKPHFQALLATLRSPEFRHEVSGLGGYDISNCGEIVGEV</sequence>
<dbReference type="RefSeq" id="WP_124694923.1">
    <property type="nucleotide sequence ID" value="NZ_JBHUFE010000030.1"/>
</dbReference>
<dbReference type="SUPFAM" id="SSF53850">
    <property type="entry name" value="Periplasmic binding protein-like II"/>
    <property type="match status" value="1"/>
</dbReference>
<dbReference type="Pfam" id="PF12727">
    <property type="entry name" value="PBP_like"/>
    <property type="match status" value="1"/>
</dbReference>
<feature type="domain" description="Helix-turn-helix" evidence="2">
    <location>
        <begin position="8"/>
        <end position="53"/>
    </location>
</feature>
<dbReference type="Gene3D" id="3.40.190.10">
    <property type="entry name" value="Periplasmic binding protein-like II"/>
    <property type="match status" value="1"/>
</dbReference>
<organism evidence="3 4">
    <name type="scientific">Paenibacillus rhizophilus</name>
    <dbReference type="NCBI Taxonomy" id="1850366"/>
    <lineage>
        <taxon>Bacteria</taxon>
        <taxon>Bacillati</taxon>
        <taxon>Bacillota</taxon>
        <taxon>Bacilli</taxon>
        <taxon>Bacillales</taxon>
        <taxon>Paenibacillaceae</taxon>
        <taxon>Paenibacillus</taxon>
    </lineage>
</organism>
<name>A0A3N9P7I5_9BACL</name>
<comment type="caution">
    <text evidence="3">The sequence shown here is derived from an EMBL/GenBank/DDBJ whole genome shotgun (WGS) entry which is preliminary data.</text>
</comment>
<evidence type="ECO:0000259" key="2">
    <source>
        <dbReference type="Pfam" id="PF12728"/>
    </source>
</evidence>
<protein>
    <submittedName>
        <fullName evidence="3">Helix-turn-helix domain-containing protein</fullName>
    </submittedName>
</protein>
<dbReference type="Pfam" id="PF12728">
    <property type="entry name" value="HTH_17"/>
    <property type="match status" value="1"/>
</dbReference>
<dbReference type="PANTHER" id="PTHR38431:SF1">
    <property type="entry name" value="BLL2305 PROTEIN"/>
    <property type="match status" value="1"/>
</dbReference>
<reference evidence="3 4" key="1">
    <citation type="submission" date="2018-11" db="EMBL/GenBank/DDBJ databases">
        <title>Genome sequence of strain 7197.</title>
        <authorList>
            <person name="Gao J."/>
            <person name="Sun J."/>
        </authorList>
    </citation>
    <scope>NUCLEOTIDE SEQUENCE [LARGE SCALE GENOMIC DNA]</scope>
    <source>
        <strain evidence="3 4">7197</strain>
    </source>
</reference>
<dbReference type="NCBIfam" id="TIGR01764">
    <property type="entry name" value="excise"/>
    <property type="match status" value="1"/>
</dbReference>